<evidence type="ECO:0000313" key="3">
    <source>
        <dbReference type="Proteomes" id="UP001589836"/>
    </source>
</evidence>
<dbReference type="Proteomes" id="UP001589836">
    <property type="component" value="Unassembled WGS sequence"/>
</dbReference>
<accession>A0ABV6LJK9</accession>
<name>A0ABV6LJK9_9BACI</name>
<proteinExistence type="predicted"/>
<dbReference type="EMBL" id="JBHLTP010000003">
    <property type="protein sequence ID" value="MFC0522544.1"/>
    <property type="molecule type" value="Genomic_DNA"/>
</dbReference>
<comment type="caution">
    <text evidence="2">The sequence shown here is derived from an EMBL/GenBank/DDBJ whole genome shotgun (WGS) entry which is preliminary data.</text>
</comment>
<keyword evidence="1" id="KW-0472">Membrane</keyword>
<gene>
    <name evidence="2" type="ORF">ACFFGV_02925</name>
</gene>
<evidence type="ECO:0000313" key="2">
    <source>
        <dbReference type="EMBL" id="MFC0522544.1"/>
    </source>
</evidence>
<keyword evidence="1" id="KW-0812">Transmembrane</keyword>
<keyword evidence="3" id="KW-1185">Reference proteome</keyword>
<dbReference type="RefSeq" id="WP_377345069.1">
    <property type="nucleotide sequence ID" value="NZ_JBHLTP010000003.1"/>
</dbReference>
<dbReference type="InterPro" id="IPR025416">
    <property type="entry name" value="YqzM"/>
</dbReference>
<protein>
    <submittedName>
        <fullName evidence="2">YqzM family protein</fullName>
    </submittedName>
</protein>
<feature type="transmembrane region" description="Helical" evidence="1">
    <location>
        <begin position="21"/>
        <end position="44"/>
    </location>
</feature>
<sequence>MNEFKKEVQSPTNDVIDSAKGFVFSFIFFFIIFAIGVGVNLISIL</sequence>
<evidence type="ECO:0000256" key="1">
    <source>
        <dbReference type="SAM" id="Phobius"/>
    </source>
</evidence>
<organism evidence="2 3">
    <name type="scientific">Pontibacillus salicampi</name>
    <dbReference type="NCBI Taxonomy" id="1449801"/>
    <lineage>
        <taxon>Bacteria</taxon>
        <taxon>Bacillati</taxon>
        <taxon>Bacillota</taxon>
        <taxon>Bacilli</taxon>
        <taxon>Bacillales</taxon>
        <taxon>Bacillaceae</taxon>
        <taxon>Pontibacillus</taxon>
    </lineage>
</organism>
<dbReference type="Pfam" id="PF14141">
    <property type="entry name" value="YqzM"/>
    <property type="match status" value="1"/>
</dbReference>
<reference evidence="2 3" key="1">
    <citation type="submission" date="2024-09" db="EMBL/GenBank/DDBJ databases">
        <authorList>
            <person name="Sun Q."/>
            <person name="Mori K."/>
        </authorList>
    </citation>
    <scope>NUCLEOTIDE SEQUENCE [LARGE SCALE GENOMIC DNA]</scope>
    <source>
        <strain evidence="2 3">NCAIM B.02529</strain>
    </source>
</reference>
<keyword evidence="1" id="KW-1133">Transmembrane helix</keyword>